<dbReference type="EMBL" id="FZOF01000001">
    <property type="protein sequence ID" value="SNR85449.1"/>
    <property type="molecule type" value="Genomic_DNA"/>
</dbReference>
<accession>A0A238ZQI2</accession>
<proteinExistence type="predicted"/>
<reference evidence="1 2" key="1">
    <citation type="submission" date="2017-06" db="EMBL/GenBank/DDBJ databases">
        <authorList>
            <person name="Kim H.J."/>
            <person name="Triplett B.A."/>
        </authorList>
    </citation>
    <scope>NUCLEOTIDE SEQUENCE [LARGE SCALE GENOMIC DNA]</scope>
    <source>
        <strain evidence="1 2">CGMCC 4.1858</strain>
    </source>
</reference>
<dbReference type="Proteomes" id="UP000198280">
    <property type="component" value="Unassembled WGS sequence"/>
</dbReference>
<evidence type="ECO:0000313" key="1">
    <source>
        <dbReference type="EMBL" id="SNR85449.1"/>
    </source>
</evidence>
<evidence type="ECO:0000313" key="2">
    <source>
        <dbReference type="Proteomes" id="UP000198280"/>
    </source>
</evidence>
<protein>
    <submittedName>
        <fullName evidence="1">Uncharacterized protein</fullName>
    </submittedName>
</protein>
<dbReference type="RefSeq" id="WP_143681511.1">
    <property type="nucleotide sequence ID" value="NZ_FZOF01000001.1"/>
</dbReference>
<gene>
    <name evidence="1" type="ORF">SAMN05216252_101467</name>
</gene>
<name>A0A238ZQI2_9ACTN</name>
<organism evidence="1 2">
    <name type="scientific">Actinacidiphila glaucinigra</name>
    <dbReference type="NCBI Taxonomy" id="235986"/>
    <lineage>
        <taxon>Bacteria</taxon>
        <taxon>Bacillati</taxon>
        <taxon>Actinomycetota</taxon>
        <taxon>Actinomycetes</taxon>
        <taxon>Kitasatosporales</taxon>
        <taxon>Streptomycetaceae</taxon>
        <taxon>Actinacidiphila</taxon>
    </lineage>
</organism>
<sequence length="130" mass="14100">MLLPVAAAPIEFVEAVRVTADLFPRPRTVPGDTIDVWVEDEARHVLGLLGEVPEGERARCFVPGYAVRAHSAHEVLFEVALCFRCNGALLLGPLVPAELRGIQAFDAGSAPGRELLRRFQEAAATADRSR</sequence>
<dbReference type="OrthoDB" id="3626041at2"/>
<dbReference type="AlphaFoldDB" id="A0A238ZQI2"/>
<keyword evidence="2" id="KW-1185">Reference proteome</keyword>